<evidence type="ECO:0000313" key="2">
    <source>
        <dbReference type="EMBL" id="MBO8441698.1"/>
    </source>
</evidence>
<dbReference type="PANTHER" id="PTHR33930">
    <property type="entry name" value="ALKYL HYDROPEROXIDE REDUCTASE AHPD"/>
    <property type="match status" value="1"/>
</dbReference>
<proteinExistence type="predicted"/>
<name>A0A9D9E7K5_9LACO</name>
<protein>
    <submittedName>
        <fullName evidence="2">Carboxymuconolactone decarboxylase family protein</fullName>
    </submittedName>
</protein>
<dbReference type="GO" id="GO:0051920">
    <property type="term" value="F:peroxiredoxin activity"/>
    <property type="evidence" value="ECO:0007669"/>
    <property type="project" value="InterPro"/>
</dbReference>
<dbReference type="PANTHER" id="PTHR33930:SF2">
    <property type="entry name" value="BLR3452 PROTEIN"/>
    <property type="match status" value="1"/>
</dbReference>
<evidence type="ECO:0000259" key="1">
    <source>
        <dbReference type="Pfam" id="PF02627"/>
    </source>
</evidence>
<dbReference type="InterPro" id="IPR029032">
    <property type="entry name" value="AhpD-like"/>
</dbReference>
<accession>A0A9D9E7K5</accession>
<reference evidence="2" key="1">
    <citation type="submission" date="2020-10" db="EMBL/GenBank/DDBJ databases">
        <authorList>
            <person name="Gilroy R."/>
        </authorList>
    </citation>
    <scope>NUCLEOTIDE SEQUENCE</scope>
    <source>
        <strain evidence="2">C6-149</strain>
    </source>
</reference>
<comment type="caution">
    <text evidence="2">The sequence shown here is derived from an EMBL/GenBank/DDBJ whole genome shotgun (WGS) entry which is preliminary data.</text>
</comment>
<dbReference type="Pfam" id="PF02627">
    <property type="entry name" value="CMD"/>
    <property type="match status" value="1"/>
</dbReference>
<dbReference type="AlphaFoldDB" id="A0A9D9E7K5"/>
<feature type="domain" description="Carboxymuconolactone decarboxylase-like" evidence="1">
    <location>
        <begin position="23"/>
        <end position="104"/>
    </location>
</feature>
<evidence type="ECO:0000313" key="3">
    <source>
        <dbReference type="Proteomes" id="UP000823614"/>
    </source>
</evidence>
<dbReference type="InterPro" id="IPR004675">
    <property type="entry name" value="AhpD_core"/>
</dbReference>
<dbReference type="InterPro" id="IPR003779">
    <property type="entry name" value="CMD-like"/>
</dbReference>
<dbReference type="NCBIfam" id="TIGR00778">
    <property type="entry name" value="ahpD_dom"/>
    <property type="match status" value="1"/>
</dbReference>
<dbReference type="EMBL" id="JADIMP010000075">
    <property type="protein sequence ID" value="MBO8441698.1"/>
    <property type="molecule type" value="Genomic_DNA"/>
</dbReference>
<reference evidence="2" key="2">
    <citation type="journal article" date="2021" name="PeerJ">
        <title>Extensive microbial diversity within the chicken gut microbiome revealed by metagenomics and culture.</title>
        <authorList>
            <person name="Gilroy R."/>
            <person name="Ravi A."/>
            <person name="Getino M."/>
            <person name="Pursley I."/>
            <person name="Horton D.L."/>
            <person name="Alikhan N.F."/>
            <person name="Baker D."/>
            <person name="Gharbi K."/>
            <person name="Hall N."/>
            <person name="Watson M."/>
            <person name="Adriaenssens E.M."/>
            <person name="Foster-Nyarko E."/>
            <person name="Jarju S."/>
            <person name="Secka A."/>
            <person name="Antonio M."/>
            <person name="Oren A."/>
            <person name="Chaudhuri R.R."/>
            <person name="La Ragione R."/>
            <person name="Hildebrand F."/>
            <person name="Pallen M.J."/>
        </authorList>
    </citation>
    <scope>NUCLEOTIDE SEQUENCE</scope>
    <source>
        <strain evidence="2">C6-149</strain>
    </source>
</reference>
<sequence length="112" mass="11957">MINYKDELKQWKELTAGFNKEVPDGAQAFGNLHQVVSQDGALSAKVKELMGVALGITARCEGCIVTHTNAAIQKGATMDEIVETVQIALLMGGGPAYMYGSKAIECAKQLLN</sequence>
<organism evidence="2 3">
    <name type="scientific">Candidatus Gallilactobacillus intestinavium</name>
    <dbReference type="NCBI Taxonomy" id="2840838"/>
    <lineage>
        <taxon>Bacteria</taxon>
        <taxon>Bacillati</taxon>
        <taxon>Bacillota</taxon>
        <taxon>Bacilli</taxon>
        <taxon>Lactobacillales</taxon>
        <taxon>Lactobacillaceae</taxon>
        <taxon>Lactobacillaceae incertae sedis</taxon>
        <taxon>Candidatus Gallilactobacillus</taxon>
    </lineage>
</organism>
<dbReference type="SUPFAM" id="SSF69118">
    <property type="entry name" value="AhpD-like"/>
    <property type="match status" value="1"/>
</dbReference>
<dbReference type="Proteomes" id="UP000823614">
    <property type="component" value="Unassembled WGS sequence"/>
</dbReference>
<gene>
    <name evidence="2" type="ORF">IAA89_04630</name>
</gene>
<dbReference type="Gene3D" id="1.20.1290.10">
    <property type="entry name" value="AhpD-like"/>
    <property type="match status" value="1"/>
</dbReference>